<comment type="caution">
    <text evidence="2">The sequence shown here is derived from an EMBL/GenBank/DDBJ whole genome shotgun (WGS) entry which is preliminary data.</text>
</comment>
<evidence type="ECO:0000313" key="3">
    <source>
        <dbReference type="Proteomes" id="UP000027361"/>
    </source>
</evidence>
<dbReference type="Proteomes" id="UP000027361">
    <property type="component" value="Unassembled WGS sequence"/>
</dbReference>
<dbReference type="RefSeq" id="XP_013244669.1">
    <property type="nucleotide sequence ID" value="XM_013389215.1"/>
</dbReference>
<feature type="signal peptide" evidence="1">
    <location>
        <begin position="1"/>
        <end position="22"/>
    </location>
</feature>
<name>A0A066WFR8_TILAU</name>
<proteinExistence type="predicted"/>
<dbReference type="OMA" id="CETKYMG"/>
<accession>A0A066WFR8</accession>
<dbReference type="OrthoDB" id="1708823at2759"/>
<dbReference type="HOGENOM" id="CLU_098013_0_0_1"/>
<dbReference type="EMBL" id="JMSN01000017">
    <property type="protein sequence ID" value="KDN51333.1"/>
    <property type="molecule type" value="Genomic_DNA"/>
</dbReference>
<dbReference type="STRING" id="1037660.A0A066WFR8"/>
<keyword evidence="1" id="KW-0732">Signal</keyword>
<evidence type="ECO:0000313" key="2">
    <source>
        <dbReference type="EMBL" id="KDN51333.1"/>
    </source>
</evidence>
<feature type="chain" id="PRO_5001628992" evidence="1">
    <location>
        <begin position="23"/>
        <end position="238"/>
    </location>
</feature>
<organism evidence="2 3">
    <name type="scientific">Tilletiaria anomala (strain ATCC 24038 / CBS 436.72 / UBC 951)</name>
    <dbReference type="NCBI Taxonomy" id="1037660"/>
    <lineage>
        <taxon>Eukaryota</taxon>
        <taxon>Fungi</taxon>
        <taxon>Dikarya</taxon>
        <taxon>Basidiomycota</taxon>
        <taxon>Ustilaginomycotina</taxon>
        <taxon>Exobasidiomycetes</taxon>
        <taxon>Georgefischeriales</taxon>
        <taxon>Tilletiariaceae</taxon>
        <taxon>Tilletiaria</taxon>
    </lineage>
</organism>
<reference evidence="2 3" key="1">
    <citation type="submission" date="2014-05" db="EMBL/GenBank/DDBJ databases">
        <title>Draft genome sequence of a rare smut relative, Tilletiaria anomala UBC 951.</title>
        <authorList>
            <consortium name="DOE Joint Genome Institute"/>
            <person name="Toome M."/>
            <person name="Kuo A."/>
            <person name="Henrissat B."/>
            <person name="Lipzen A."/>
            <person name="Tritt A."/>
            <person name="Yoshinaga Y."/>
            <person name="Zane M."/>
            <person name="Barry K."/>
            <person name="Grigoriev I.V."/>
            <person name="Spatafora J.W."/>
            <person name="Aimea M.C."/>
        </authorList>
    </citation>
    <scope>NUCLEOTIDE SEQUENCE [LARGE SCALE GENOMIC DNA]</scope>
    <source>
        <strain evidence="2 3">UBC 951</strain>
    </source>
</reference>
<dbReference type="AlphaFoldDB" id="A0A066WFR8"/>
<evidence type="ECO:0000256" key="1">
    <source>
        <dbReference type="SAM" id="SignalP"/>
    </source>
</evidence>
<dbReference type="GeneID" id="25264014"/>
<keyword evidence="3" id="KW-1185">Reference proteome</keyword>
<gene>
    <name evidence="2" type="ORF">K437DRAFT_254921</name>
</gene>
<dbReference type="InParanoid" id="A0A066WFR8"/>
<sequence length="238" mass="25116">MKFSTALCAFVALLSAASSVAAQSNSSTATITNTSSSSTSVEWPKSIPLQQSVQYVMPSYDLSKLPKFTWSLANESFTLRTSICGMQVDFCKKAGCDAAVGAKETKVADNFCDQVTLASKCTCSGGISRLQKFQWPVMTQDCRFRGQACRNQCMYGGTLTNQMPSCIAACNNVFGMQCGLPGQMAANYVVNRKGEKPNLVLTQGGGSQSAAAAAMHLPARGTTTATALAVVGLAFTLF</sequence>
<protein>
    <submittedName>
        <fullName evidence="2">Uncharacterized protein</fullName>
    </submittedName>
</protein>